<name>A0ABV6TVZ6_9ACTN</name>
<feature type="chain" id="PRO_5045179855" evidence="1">
    <location>
        <begin position="39"/>
        <end position="125"/>
    </location>
</feature>
<dbReference type="Proteomes" id="UP001589887">
    <property type="component" value="Unassembled WGS sequence"/>
</dbReference>
<protein>
    <submittedName>
        <fullName evidence="2">Uncharacterized protein</fullName>
    </submittedName>
</protein>
<keyword evidence="1" id="KW-0732">Signal</keyword>
<feature type="signal peptide" evidence="1">
    <location>
        <begin position="1"/>
        <end position="38"/>
    </location>
</feature>
<sequence length="125" mass="12432">MGGVRRIRISRPVALVSAMATLLAALFLCLTAGGGASADPIPGAHHAAVPVSGAAQYSCPYDRGDCGLFPHADPAVLTAPPPLDTSAPGAAHAAWTAAASPSGAPVRSGALPRAPDLHVLQVLRT</sequence>
<dbReference type="EMBL" id="JBHMQV010000009">
    <property type="protein sequence ID" value="MFC0848655.1"/>
    <property type="molecule type" value="Genomic_DNA"/>
</dbReference>
<accession>A0ABV6TVZ6</accession>
<keyword evidence="3" id="KW-1185">Reference proteome</keyword>
<evidence type="ECO:0000313" key="3">
    <source>
        <dbReference type="Proteomes" id="UP001589887"/>
    </source>
</evidence>
<dbReference type="RefSeq" id="WP_394323119.1">
    <property type="nucleotide sequence ID" value="NZ_JBHMQV010000009.1"/>
</dbReference>
<comment type="caution">
    <text evidence="2">The sequence shown here is derived from an EMBL/GenBank/DDBJ whole genome shotgun (WGS) entry which is preliminary data.</text>
</comment>
<proteinExistence type="predicted"/>
<reference evidence="2 3" key="1">
    <citation type="submission" date="2024-09" db="EMBL/GenBank/DDBJ databases">
        <authorList>
            <person name="Sun Q."/>
            <person name="Mori K."/>
        </authorList>
    </citation>
    <scope>NUCLEOTIDE SEQUENCE [LARGE SCALE GENOMIC DNA]</scope>
    <source>
        <strain evidence="2 3">JCM 4557</strain>
    </source>
</reference>
<gene>
    <name evidence="2" type="ORF">ACFH04_33850</name>
</gene>
<evidence type="ECO:0000256" key="1">
    <source>
        <dbReference type="SAM" id="SignalP"/>
    </source>
</evidence>
<evidence type="ECO:0000313" key="2">
    <source>
        <dbReference type="EMBL" id="MFC0848655.1"/>
    </source>
</evidence>
<organism evidence="2 3">
    <name type="scientific">Streptomyces noboritoensis</name>
    <dbReference type="NCBI Taxonomy" id="67337"/>
    <lineage>
        <taxon>Bacteria</taxon>
        <taxon>Bacillati</taxon>
        <taxon>Actinomycetota</taxon>
        <taxon>Actinomycetes</taxon>
        <taxon>Kitasatosporales</taxon>
        <taxon>Streptomycetaceae</taxon>
        <taxon>Streptomyces</taxon>
    </lineage>
</organism>